<keyword evidence="2" id="KW-1185">Reference proteome</keyword>
<dbReference type="AlphaFoldDB" id="A0A1H8YQT1"/>
<evidence type="ECO:0000313" key="2">
    <source>
        <dbReference type="Proteomes" id="UP000198582"/>
    </source>
</evidence>
<gene>
    <name evidence="1" type="ORF">SAMN04489732_1502</name>
</gene>
<dbReference type="EMBL" id="FOEF01000050">
    <property type="protein sequence ID" value="SEP54489.1"/>
    <property type="molecule type" value="Genomic_DNA"/>
</dbReference>
<name>A0A1H8YQT1_9PSEU</name>
<dbReference type="Proteomes" id="UP000198582">
    <property type="component" value="Unassembled WGS sequence"/>
</dbReference>
<sequence>MREQLGEVLGRTSGAALVDRWKPGLGRMGVRWLGR</sequence>
<evidence type="ECO:0000313" key="1">
    <source>
        <dbReference type="EMBL" id="SEP54489.1"/>
    </source>
</evidence>
<accession>A0A1H8YQT1</accession>
<protein>
    <submittedName>
        <fullName evidence="1">Uncharacterized protein</fullName>
    </submittedName>
</protein>
<dbReference type="STRING" id="394193.SAMN04489732_1502"/>
<organism evidence="1 2">
    <name type="scientific">Amycolatopsis saalfeldensis</name>
    <dbReference type="NCBI Taxonomy" id="394193"/>
    <lineage>
        <taxon>Bacteria</taxon>
        <taxon>Bacillati</taxon>
        <taxon>Actinomycetota</taxon>
        <taxon>Actinomycetes</taxon>
        <taxon>Pseudonocardiales</taxon>
        <taxon>Pseudonocardiaceae</taxon>
        <taxon>Amycolatopsis</taxon>
    </lineage>
</organism>
<reference evidence="1 2" key="1">
    <citation type="submission" date="2016-10" db="EMBL/GenBank/DDBJ databases">
        <authorList>
            <person name="de Groot N.N."/>
        </authorList>
    </citation>
    <scope>NUCLEOTIDE SEQUENCE [LARGE SCALE GENOMIC DNA]</scope>
    <source>
        <strain evidence="1 2">DSM 44993</strain>
    </source>
</reference>
<proteinExistence type="predicted"/>